<dbReference type="InterPro" id="IPR001789">
    <property type="entry name" value="Sig_transdc_resp-reg_receiver"/>
</dbReference>
<dbReference type="GO" id="GO:0006935">
    <property type="term" value="P:chemotaxis"/>
    <property type="evidence" value="ECO:0007669"/>
    <property type="project" value="InterPro"/>
</dbReference>
<dbReference type="GO" id="GO:0006355">
    <property type="term" value="P:regulation of DNA-templated transcription"/>
    <property type="evidence" value="ECO:0007669"/>
    <property type="project" value="InterPro"/>
</dbReference>
<dbReference type="PROSITE" id="PS50112">
    <property type="entry name" value="PAS"/>
    <property type="match status" value="1"/>
</dbReference>
<dbReference type="PROSITE" id="PS50109">
    <property type="entry name" value="HIS_KIN"/>
    <property type="match status" value="1"/>
</dbReference>
<dbReference type="PROSITE" id="PS50894">
    <property type="entry name" value="HPT"/>
    <property type="match status" value="1"/>
</dbReference>
<dbReference type="InterPro" id="IPR013767">
    <property type="entry name" value="PAS_fold"/>
</dbReference>
<dbReference type="SUPFAM" id="SSF47226">
    <property type="entry name" value="Histidine-containing phosphotransfer domain, HPT domain"/>
    <property type="match status" value="1"/>
</dbReference>
<dbReference type="CDD" id="cd00082">
    <property type="entry name" value="HisKA"/>
    <property type="match status" value="1"/>
</dbReference>
<feature type="compositionally biased region" description="Low complexity" evidence="20">
    <location>
        <begin position="593"/>
        <end position="607"/>
    </location>
</feature>
<dbReference type="InterPro" id="IPR003661">
    <property type="entry name" value="HisK_dim/P_dom"/>
</dbReference>
<evidence type="ECO:0000256" key="15">
    <source>
        <dbReference type="ARBA" id="ARBA00023026"/>
    </source>
</evidence>
<feature type="region of interest" description="Disordered" evidence="20">
    <location>
        <begin position="590"/>
        <end position="621"/>
    </location>
</feature>
<dbReference type="InterPro" id="IPR003594">
    <property type="entry name" value="HATPase_dom"/>
</dbReference>
<keyword evidence="6" id="KW-0997">Cell inner membrane</keyword>
<comment type="catalytic activity">
    <reaction evidence="1">
        <text>ATP + protein L-histidine = ADP + protein N-phospho-L-histidine.</text>
        <dbReference type="EC" id="2.7.13.3"/>
    </reaction>
</comment>
<dbReference type="CDD" id="cd00088">
    <property type="entry name" value="HPT"/>
    <property type="match status" value="1"/>
</dbReference>
<feature type="domain" description="HPt" evidence="27">
    <location>
        <begin position="894"/>
        <end position="985"/>
    </location>
</feature>
<dbReference type="SMART" id="SM00448">
    <property type="entry name" value="REC"/>
    <property type="match status" value="1"/>
</dbReference>
<dbReference type="InterPro" id="IPR003122">
    <property type="entry name" value="Tar_rcpt_lig-bd"/>
</dbReference>
<evidence type="ECO:0000256" key="20">
    <source>
        <dbReference type="SAM" id="MobiDB-lite"/>
    </source>
</evidence>
<dbReference type="Pfam" id="PF00512">
    <property type="entry name" value="HisKA"/>
    <property type="match status" value="1"/>
</dbReference>
<dbReference type="Gene3D" id="3.30.565.10">
    <property type="entry name" value="Histidine kinase-like ATPase, C-terminal domain"/>
    <property type="match status" value="1"/>
</dbReference>
<dbReference type="Pfam" id="PF02518">
    <property type="entry name" value="HATPase_c"/>
    <property type="match status" value="1"/>
</dbReference>
<dbReference type="PRINTS" id="PR00344">
    <property type="entry name" value="BCTRLSENSOR"/>
</dbReference>
<evidence type="ECO:0000256" key="18">
    <source>
        <dbReference type="PROSITE-ProRule" id="PRU00110"/>
    </source>
</evidence>
<proteinExistence type="predicted"/>
<dbReference type="Gene3D" id="3.30.450.20">
    <property type="entry name" value="PAS domain"/>
    <property type="match status" value="1"/>
</dbReference>
<dbReference type="InterPro" id="IPR003660">
    <property type="entry name" value="HAMP_dom"/>
</dbReference>
<evidence type="ECO:0000256" key="4">
    <source>
        <dbReference type="ARBA" id="ARBA00022475"/>
    </source>
</evidence>
<dbReference type="Gene3D" id="1.20.120.160">
    <property type="entry name" value="HPT domain"/>
    <property type="match status" value="1"/>
</dbReference>
<evidence type="ECO:0000256" key="12">
    <source>
        <dbReference type="ARBA" id="ARBA00022840"/>
    </source>
</evidence>
<evidence type="ECO:0000256" key="8">
    <source>
        <dbReference type="ARBA" id="ARBA00022679"/>
    </source>
</evidence>
<keyword evidence="12" id="KW-0067">ATP-binding</keyword>
<feature type="modified residue" description="4-aspartylphosphate" evidence="19">
    <location>
        <position position="784"/>
    </location>
</feature>
<feature type="domain" description="HAMP" evidence="26">
    <location>
        <begin position="213"/>
        <end position="265"/>
    </location>
</feature>
<dbReference type="InterPro" id="IPR004358">
    <property type="entry name" value="Sig_transdc_His_kin-like_C"/>
</dbReference>
<evidence type="ECO:0000313" key="28">
    <source>
        <dbReference type="EMBL" id="KWS05282.1"/>
    </source>
</evidence>
<dbReference type="Pfam" id="PF01627">
    <property type="entry name" value="Hpt"/>
    <property type="match status" value="1"/>
</dbReference>
<evidence type="ECO:0000259" key="26">
    <source>
        <dbReference type="PROSITE" id="PS50885"/>
    </source>
</evidence>
<evidence type="ECO:0000256" key="6">
    <source>
        <dbReference type="ARBA" id="ARBA00022519"/>
    </source>
</evidence>
<evidence type="ECO:0000259" key="23">
    <source>
        <dbReference type="PROSITE" id="PS50110"/>
    </source>
</evidence>
<keyword evidence="7 19" id="KW-0597">Phosphoprotein</keyword>
<feature type="transmembrane region" description="Helical" evidence="21">
    <location>
        <begin position="191"/>
        <end position="212"/>
    </location>
</feature>
<dbReference type="PROSITE" id="PS50885">
    <property type="entry name" value="HAMP"/>
    <property type="match status" value="1"/>
</dbReference>
<dbReference type="Proteomes" id="UP000023435">
    <property type="component" value="Unassembled WGS sequence"/>
</dbReference>
<dbReference type="InterPro" id="IPR036890">
    <property type="entry name" value="HATPase_C_sf"/>
</dbReference>
<keyword evidence="4" id="KW-1003">Cell membrane</keyword>
<keyword evidence="8" id="KW-0808">Transferase</keyword>
<dbReference type="SUPFAM" id="SSF55785">
    <property type="entry name" value="PYP-like sensor domain (PAS domain)"/>
    <property type="match status" value="1"/>
</dbReference>
<dbReference type="NCBIfam" id="TIGR00229">
    <property type="entry name" value="sensory_box"/>
    <property type="match status" value="1"/>
</dbReference>
<evidence type="ECO:0000256" key="10">
    <source>
        <dbReference type="ARBA" id="ARBA00022741"/>
    </source>
</evidence>
<evidence type="ECO:0000256" key="21">
    <source>
        <dbReference type="SAM" id="Phobius"/>
    </source>
</evidence>
<dbReference type="OrthoDB" id="9797243at2"/>
<dbReference type="InterPro" id="IPR011006">
    <property type="entry name" value="CheY-like_superfamily"/>
</dbReference>
<keyword evidence="9 21" id="KW-0812">Transmembrane</keyword>
<evidence type="ECO:0000256" key="1">
    <source>
        <dbReference type="ARBA" id="ARBA00000085"/>
    </source>
</evidence>
<evidence type="ECO:0000313" key="29">
    <source>
        <dbReference type="Proteomes" id="UP000023435"/>
    </source>
</evidence>
<feature type="domain" description="PAC" evidence="25">
    <location>
        <begin position="372"/>
        <end position="424"/>
    </location>
</feature>
<dbReference type="PANTHER" id="PTHR43047">
    <property type="entry name" value="TWO-COMPONENT HISTIDINE PROTEIN KINASE"/>
    <property type="match status" value="1"/>
</dbReference>
<evidence type="ECO:0000256" key="3">
    <source>
        <dbReference type="ARBA" id="ARBA00012438"/>
    </source>
</evidence>
<dbReference type="FunFam" id="1.10.287.130:FF:000002">
    <property type="entry name" value="Two-component osmosensing histidine kinase"/>
    <property type="match status" value="1"/>
</dbReference>
<dbReference type="InterPro" id="IPR035965">
    <property type="entry name" value="PAS-like_dom_sf"/>
</dbReference>
<feature type="domain" description="Response regulatory" evidence="23">
    <location>
        <begin position="735"/>
        <end position="859"/>
    </location>
</feature>
<feature type="modified residue" description="Phosphohistidine" evidence="18">
    <location>
        <position position="933"/>
    </location>
</feature>
<dbReference type="InterPro" id="IPR036097">
    <property type="entry name" value="HisK_dim/P_sf"/>
</dbReference>
<dbReference type="EMBL" id="JAJA02000001">
    <property type="protein sequence ID" value="KWS05282.1"/>
    <property type="molecule type" value="Genomic_DNA"/>
</dbReference>
<dbReference type="Pfam" id="PF00072">
    <property type="entry name" value="Response_reg"/>
    <property type="match status" value="1"/>
</dbReference>
<keyword evidence="14" id="KW-0902">Two-component regulatory system</keyword>
<keyword evidence="15" id="KW-0843">Virulence</keyword>
<dbReference type="EC" id="2.7.13.3" evidence="3"/>
<evidence type="ECO:0000256" key="2">
    <source>
        <dbReference type="ARBA" id="ARBA00004429"/>
    </source>
</evidence>
<keyword evidence="13 21" id="KW-1133">Transmembrane helix</keyword>
<evidence type="ECO:0000256" key="19">
    <source>
        <dbReference type="PROSITE-ProRule" id="PRU00169"/>
    </source>
</evidence>
<dbReference type="PROSITE" id="PS50110">
    <property type="entry name" value="RESPONSE_REGULATORY"/>
    <property type="match status" value="1"/>
</dbReference>
<reference evidence="28 29" key="1">
    <citation type="journal article" date="2014" name="Genome Announc.">
        <title>Draft Genome Sequence of Lysobacter capsici AZ78, a Bacterium Antagonistic to Plant-Pathogenic Oomycetes.</title>
        <authorList>
            <person name="Puopolo G."/>
            <person name="Sonego P."/>
            <person name="Engelen K."/>
            <person name="Pertot I."/>
        </authorList>
    </citation>
    <scope>NUCLEOTIDE SEQUENCE [LARGE SCALE GENOMIC DNA]</scope>
    <source>
        <strain evidence="28 29">AZ78</strain>
    </source>
</reference>
<dbReference type="AlphaFoldDB" id="A0A108U9Z7"/>
<dbReference type="GO" id="GO:0005524">
    <property type="term" value="F:ATP binding"/>
    <property type="evidence" value="ECO:0007669"/>
    <property type="project" value="UniProtKB-KW"/>
</dbReference>
<evidence type="ECO:0000256" key="7">
    <source>
        <dbReference type="ARBA" id="ARBA00022553"/>
    </source>
</evidence>
<feature type="domain" description="Histidine kinase" evidence="22">
    <location>
        <begin position="442"/>
        <end position="699"/>
    </location>
</feature>
<evidence type="ECO:0000259" key="25">
    <source>
        <dbReference type="PROSITE" id="PS50113"/>
    </source>
</evidence>
<keyword evidence="5" id="KW-0488">Methylation</keyword>
<dbReference type="InterPro" id="IPR000700">
    <property type="entry name" value="PAS-assoc_C"/>
</dbReference>
<dbReference type="RefSeq" id="WP_051547789.1">
    <property type="nucleotide sequence ID" value="NZ_JAJA02000001.1"/>
</dbReference>
<dbReference type="InterPro" id="IPR036641">
    <property type="entry name" value="HPT_dom_sf"/>
</dbReference>
<dbReference type="SUPFAM" id="SSF47384">
    <property type="entry name" value="Homodimeric domain of signal transducing histidine kinase"/>
    <property type="match status" value="1"/>
</dbReference>
<dbReference type="SMART" id="SM00388">
    <property type="entry name" value="HisKA"/>
    <property type="match status" value="1"/>
</dbReference>
<dbReference type="InterPro" id="IPR008207">
    <property type="entry name" value="Sig_transdc_His_kin_Hpt_dom"/>
</dbReference>
<dbReference type="SMART" id="SM00091">
    <property type="entry name" value="PAS"/>
    <property type="match status" value="1"/>
</dbReference>
<dbReference type="CDD" id="cd16922">
    <property type="entry name" value="HATPase_EvgS-ArcB-TorS-like"/>
    <property type="match status" value="1"/>
</dbReference>
<evidence type="ECO:0000256" key="9">
    <source>
        <dbReference type="ARBA" id="ARBA00022692"/>
    </source>
</evidence>
<gene>
    <name evidence="28" type="ORF">AZ78_2833</name>
</gene>
<dbReference type="CDD" id="cd17546">
    <property type="entry name" value="REC_hyHK_CKI1_RcsC-like"/>
    <property type="match status" value="1"/>
</dbReference>
<dbReference type="InterPro" id="IPR001610">
    <property type="entry name" value="PAC"/>
</dbReference>
<evidence type="ECO:0000256" key="5">
    <source>
        <dbReference type="ARBA" id="ARBA00022481"/>
    </source>
</evidence>
<protein>
    <recommendedName>
        <fullName evidence="3">histidine kinase</fullName>
        <ecNumber evidence="3">2.7.13.3</ecNumber>
    </recommendedName>
</protein>
<keyword evidence="11 28" id="KW-0418">Kinase</keyword>
<dbReference type="GO" id="GO:0005886">
    <property type="term" value="C:plasma membrane"/>
    <property type="evidence" value="ECO:0007669"/>
    <property type="project" value="UniProtKB-SubCell"/>
</dbReference>
<keyword evidence="17" id="KW-0807">Transducer</keyword>
<dbReference type="SMART" id="SM00387">
    <property type="entry name" value="HATPase_c"/>
    <property type="match status" value="1"/>
</dbReference>
<evidence type="ECO:0000256" key="14">
    <source>
        <dbReference type="ARBA" id="ARBA00023012"/>
    </source>
</evidence>
<dbReference type="SUPFAM" id="SSF55874">
    <property type="entry name" value="ATPase domain of HSP90 chaperone/DNA topoisomerase II/histidine kinase"/>
    <property type="match status" value="1"/>
</dbReference>
<keyword evidence="16 21" id="KW-0472">Membrane</keyword>
<accession>A0A108U9Z7</accession>
<evidence type="ECO:0000256" key="16">
    <source>
        <dbReference type="ARBA" id="ARBA00023136"/>
    </source>
</evidence>
<evidence type="ECO:0000256" key="17">
    <source>
        <dbReference type="ARBA" id="ARBA00023224"/>
    </source>
</evidence>
<dbReference type="PANTHER" id="PTHR43047:SF64">
    <property type="entry name" value="HISTIDINE KINASE CONTAINING CHEY-HOMOLOGOUS RECEIVER DOMAIN AND PAS DOMAIN-RELATED"/>
    <property type="match status" value="1"/>
</dbReference>
<name>A0A108U9Z7_9GAMM</name>
<dbReference type="InterPro" id="IPR000014">
    <property type="entry name" value="PAS"/>
</dbReference>
<dbReference type="SUPFAM" id="SSF52172">
    <property type="entry name" value="CheY-like"/>
    <property type="match status" value="1"/>
</dbReference>
<keyword evidence="29" id="KW-1185">Reference proteome</keyword>
<organism evidence="28 29">
    <name type="scientific">Lysobacter capsici AZ78</name>
    <dbReference type="NCBI Taxonomy" id="1444315"/>
    <lineage>
        <taxon>Bacteria</taxon>
        <taxon>Pseudomonadati</taxon>
        <taxon>Pseudomonadota</taxon>
        <taxon>Gammaproteobacteria</taxon>
        <taxon>Lysobacterales</taxon>
        <taxon>Lysobacteraceae</taxon>
        <taxon>Lysobacter</taxon>
    </lineage>
</organism>
<dbReference type="Gene3D" id="3.40.50.2300">
    <property type="match status" value="1"/>
</dbReference>
<dbReference type="InterPro" id="IPR005467">
    <property type="entry name" value="His_kinase_dom"/>
</dbReference>
<dbReference type="Pfam" id="PF00989">
    <property type="entry name" value="PAS"/>
    <property type="match status" value="1"/>
</dbReference>
<comment type="caution">
    <text evidence="28">The sequence shown here is derived from an EMBL/GenBank/DDBJ whole genome shotgun (WGS) entry which is preliminary data.</text>
</comment>
<comment type="subcellular location">
    <subcellularLocation>
        <location evidence="2">Cell inner membrane</location>
        <topology evidence="2">Multi-pass membrane protein</topology>
    </subcellularLocation>
</comment>
<dbReference type="PROSITE" id="PS50113">
    <property type="entry name" value="PAC"/>
    <property type="match status" value="1"/>
</dbReference>
<dbReference type="Gene3D" id="1.10.287.130">
    <property type="match status" value="1"/>
</dbReference>
<dbReference type="GO" id="GO:0000155">
    <property type="term" value="F:phosphorelay sensor kinase activity"/>
    <property type="evidence" value="ECO:0007669"/>
    <property type="project" value="InterPro"/>
</dbReference>
<dbReference type="SMART" id="SM00086">
    <property type="entry name" value="PAC"/>
    <property type="match status" value="1"/>
</dbReference>
<feature type="domain" description="PAS" evidence="24">
    <location>
        <begin position="284"/>
        <end position="355"/>
    </location>
</feature>
<evidence type="ECO:0000259" key="24">
    <source>
        <dbReference type="PROSITE" id="PS50112"/>
    </source>
</evidence>
<sequence length="985" mass="107467">MFAWLDRFSIRRQLWGLFALFLLAGASVLVIDEIEQQRARRTLQTLQDDALLGLRLIKTISDGYGLDVVDTTFRVRNDLVGWDEGLARVEGAQRRIDQAWLRLQTLPHSARETEQLHAAALARRTADAAAAELRAILRRRDLPALGRFADTRLYPAIDPLTQRLQILSDLELTQTDAVVRADLVRSEQVSLLRLIVSVLALGLAALIGRRVLRNASRGIDRLTWLARRMRDHDYTAEPGELPSGELGAVMQAFIDMRRDVLGFETELTGQLIRNERTRAELERRERFQASLLDSAQTAILAVDDDGRFTLVNPFAERLLGVREADLVGRESLQAVFEPRALRTLAAELSGQLEQPVFADWTALRELARSHAAPRETRLRHRNGTWVPALLAVSLTREGEDDAPGLLVVAADLSALKRLERALRASEARAQDANRAKSSFLAAMSHEIRTPMIGVTGMIEVLSHSRLDPEQRHALEVIQHSSQSLLQIIGDILDFSKIEAGRLELATDAVNLPALLRTTVAGFLGAASSRGVQLSCHIDPRIAPAHHADALRLRQIVGNFLSNAVKFTERGVIQVALEYEGRELANLDTDAADADSAASDSSDPVSAAKGHSASGATPPPARDLLCLRVTDTGIGISAEQQQRLFEPFNQADGDTTRRYGGTGLGLAICKRLAELMGGQISLHSEPGIGTTLRLRVALARASQAELDAAPAALPASLALVPRPLPDLATAERERSLILLIDDHPTNRLVIARQLALAGYACEAVASGEEGLQRWRSGRYALLLSDVHMPGLDGYGLARALREEEARAGIGLGDPRRTPLLALTASALKGEAEACLAAGMDDCLIKPIAVARLAASLRQWLPHTAPSEPPPPSLLDGHDRMRVLDVEVLRRLLDDSESEAGDVLDDFLTATAQDLADLHRAHRDGDLSVLQHAAHRIRGAAQLIGAVELSEAADALEQAARAQDWNLALPLLSDVETAVERLRRLPR</sequence>
<evidence type="ECO:0000259" key="22">
    <source>
        <dbReference type="PROSITE" id="PS50109"/>
    </source>
</evidence>
<keyword evidence="10" id="KW-0547">Nucleotide-binding</keyword>
<evidence type="ECO:0000256" key="11">
    <source>
        <dbReference type="ARBA" id="ARBA00022777"/>
    </source>
</evidence>
<dbReference type="Pfam" id="PF02203">
    <property type="entry name" value="TarH"/>
    <property type="match status" value="1"/>
</dbReference>
<evidence type="ECO:0000256" key="13">
    <source>
        <dbReference type="ARBA" id="ARBA00022989"/>
    </source>
</evidence>
<evidence type="ECO:0000259" key="27">
    <source>
        <dbReference type="PROSITE" id="PS50894"/>
    </source>
</evidence>
<dbReference type="CDD" id="cd00130">
    <property type="entry name" value="PAS"/>
    <property type="match status" value="1"/>
</dbReference>